<dbReference type="STRING" id="1111735.GCA_000428045_03528"/>
<evidence type="ECO:0000259" key="2">
    <source>
        <dbReference type="Pfam" id="PF00248"/>
    </source>
</evidence>
<dbReference type="PANTHER" id="PTHR43312:SF1">
    <property type="entry name" value="NADP-DEPENDENT OXIDOREDUCTASE DOMAIN-CONTAINING PROTEIN"/>
    <property type="match status" value="1"/>
</dbReference>
<feature type="domain" description="NADP-dependent oxidoreductase" evidence="2">
    <location>
        <begin position="50"/>
        <end position="294"/>
    </location>
</feature>
<keyword evidence="1" id="KW-0732">Signal</keyword>
<dbReference type="InterPro" id="IPR036812">
    <property type="entry name" value="NAD(P)_OxRdtase_dom_sf"/>
</dbReference>
<evidence type="ECO:0000313" key="4">
    <source>
        <dbReference type="Proteomes" id="UP000235015"/>
    </source>
</evidence>
<dbReference type="EMBL" id="PKUN01000001">
    <property type="protein sequence ID" value="PLX63378.1"/>
    <property type="molecule type" value="Genomic_DNA"/>
</dbReference>
<dbReference type="PROSITE" id="PS51318">
    <property type="entry name" value="TAT"/>
    <property type="match status" value="1"/>
</dbReference>
<feature type="signal peptide" evidence="1">
    <location>
        <begin position="1"/>
        <end position="31"/>
    </location>
</feature>
<dbReference type="Pfam" id="PF00248">
    <property type="entry name" value="Aldo_ket_red"/>
    <property type="match status" value="1"/>
</dbReference>
<evidence type="ECO:0000256" key="1">
    <source>
        <dbReference type="SAM" id="SignalP"/>
    </source>
</evidence>
<accession>A0A2N6D115</accession>
<dbReference type="PANTHER" id="PTHR43312">
    <property type="entry name" value="D-THREO-ALDOSE 1-DEHYDROGENASE"/>
    <property type="match status" value="1"/>
</dbReference>
<protein>
    <submittedName>
        <fullName evidence="3">Aldo/keto reductase</fullName>
    </submittedName>
</protein>
<dbReference type="InterPro" id="IPR053135">
    <property type="entry name" value="AKR2_Oxidoreductase"/>
</dbReference>
<dbReference type="SUPFAM" id="SSF51430">
    <property type="entry name" value="NAD(P)-linked oxidoreductase"/>
    <property type="match status" value="1"/>
</dbReference>
<gene>
    <name evidence="3" type="ORF">C0630_00245</name>
</gene>
<name>A0A2N6D115_9GAMM</name>
<comment type="caution">
    <text evidence="3">The sequence shown here is derived from an EMBL/GenBank/DDBJ whole genome shotgun (WGS) entry which is preliminary data.</text>
</comment>
<feature type="chain" id="PRO_5014762882" evidence="1">
    <location>
        <begin position="32"/>
        <end position="308"/>
    </location>
</feature>
<evidence type="ECO:0000313" key="3">
    <source>
        <dbReference type="EMBL" id="PLX63378.1"/>
    </source>
</evidence>
<proteinExistence type="predicted"/>
<dbReference type="InterPro" id="IPR023210">
    <property type="entry name" value="NADP_OxRdtase_dom"/>
</dbReference>
<dbReference type="AlphaFoldDB" id="A0A2N6D115"/>
<dbReference type="CDD" id="cd19095">
    <property type="entry name" value="AKR_PA4992-like"/>
    <property type="match status" value="1"/>
</dbReference>
<organism evidence="3 4">
    <name type="scientific">Sedimenticola selenatireducens</name>
    <dbReference type="NCBI Taxonomy" id="191960"/>
    <lineage>
        <taxon>Bacteria</taxon>
        <taxon>Pseudomonadati</taxon>
        <taxon>Pseudomonadota</taxon>
        <taxon>Gammaproteobacteria</taxon>
        <taxon>Chromatiales</taxon>
        <taxon>Sedimenticolaceae</taxon>
        <taxon>Sedimenticola</taxon>
    </lineage>
</organism>
<dbReference type="InterPro" id="IPR006311">
    <property type="entry name" value="TAT_signal"/>
</dbReference>
<reference evidence="3 4" key="1">
    <citation type="submission" date="2017-11" db="EMBL/GenBank/DDBJ databases">
        <title>Genome-resolved metagenomics identifies genetic mobility, metabolic interactions, and unexpected diversity in perchlorate-reducing communities.</title>
        <authorList>
            <person name="Barnum T.P."/>
            <person name="Figueroa I.A."/>
            <person name="Carlstrom C.I."/>
            <person name="Lucas L.N."/>
            <person name="Engelbrektson A.L."/>
            <person name="Coates J.D."/>
        </authorList>
    </citation>
    <scope>NUCLEOTIDE SEQUENCE [LARGE SCALE GENOMIC DNA]</scope>
    <source>
        <strain evidence="3">BM301</strain>
    </source>
</reference>
<dbReference type="Proteomes" id="UP000235015">
    <property type="component" value="Unassembled WGS sequence"/>
</dbReference>
<dbReference type="Gene3D" id="3.20.20.100">
    <property type="entry name" value="NADP-dependent oxidoreductase domain"/>
    <property type="match status" value="1"/>
</dbReference>
<sequence>MPQLSSMNRRRFIQAATSLTAALLLPGTTAAQPQTIRKAIPSSGELLPVIGLGTSRTFEAGGSSALLMQLQEVMQAFFDMGGGMIDSSPMYGSAQRVIGQLLPRMTGDRNLFAATNVWTDGRDSGIRQMEDSRQQWGIQRFDLMQIHNLVDWETHLETLQQMKADGAIRYLGITTSHGRYHSALQDILQRHSFDFVQLTYNLGNREAESRLLPIARERGIAVIANRPFQRGSLFRRVKGKPLPAWAAEFDCASWGQFFLKFTVSHPTITCAIPATTKLKHLQDNMLAGRGRLPSAEQRKQMIDYFESI</sequence>